<evidence type="ECO:0000256" key="20">
    <source>
        <dbReference type="SAM" id="Coils"/>
    </source>
</evidence>
<evidence type="ECO:0000256" key="16">
    <source>
        <dbReference type="ARBA" id="ARBA00023065"/>
    </source>
</evidence>
<dbReference type="GO" id="GO:0043682">
    <property type="term" value="F:P-type divalent copper transporter activity"/>
    <property type="evidence" value="ECO:0007669"/>
    <property type="project" value="TreeGrafter"/>
</dbReference>
<dbReference type="SUPFAM" id="SSF55008">
    <property type="entry name" value="HMA, heavy metal-associated domain"/>
    <property type="match status" value="2"/>
</dbReference>
<evidence type="ECO:0000313" key="23">
    <source>
        <dbReference type="Proteomes" id="UP000177390"/>
    </source>
</evidence>
<dbReference type="GO" id="GO:0055070">
    <property type="term" value="P:copper ion homeostasis"/>
    <property type="evidence" value="ECO:0007669"/>
    <property type="project" value="TreeGrafter"/>
</dbReference>
<dbReference type="PROSITE" id="PS50846">
    <property type="entry name" value="HMA_2"/>
    <property type="match status" value="2"/>
</dbReference>
<dbReference type="FunFam" id="2.70.150.10:FF:000002">
    <property type="entry name" value="Copper-transporting ATPase 1, putative"/>
    <property type="match status" value="1"/>
</dbReference>
<accession>A0A1F5EWI7</accession>
<feature type="transmembrane region" description="Helical" evidence="19">
    <location>
        <begin position="332"/>
        <end position="350"/>
    </location>
</feature>
<dbReference type="NCBIfam" id="TIGR01494">
    <property type="entry name" value="ATPase_P-type"/>
    <property type="match status" value="1"/>
</dbReference>
<comment type="subcellular location">
    <subcellularLocation>
        <location evidence="1">Cell membrane</location>
        <topology evidence="1">Multi-pass membrane protein</topology>
    </subcellularLocation>
</comment>
<feature type="domain" description="HMA" evidence="21">
    <location>
        <begin position="6"/>
        <end position="72"/>
    </location>
</feature>
<dbReference type="Proteomes" id="UP000177390">
    <property type="component" value="Unassembled WGS sequence"/>
</dbReference>
<keyword evidence="8 19" id="KW-0479">Metal-binding</keyword>
<dbReference type="EC" id="7.2.2.8" evidence="3"/>
<feature type="coiled-coil region" evidence="20">
    <location>
        <begin position="658"/>
        <end position="685"/>
    </location>
</feature>
<gene>
    <name evidence="22" type="ORF">A3D09_03180</name>
</gene>
<keyword evidence="20" id="KW-0175">Coiled coil</keyword>
<dbReference type="CDD" id="cd00371">
    <property type="entry name" value="HMA"/>
    <property type="match status" value="2"/>
</dbReference>
<dbReference type="Gene3D" id="3.30.70.100">
    <property type="match status" value="2"/>
</dbReference>
<dbReference type="InterPro" id="IPR036412">
    <property type="entry name" value="HAD-like_sf"/>
</dbReference>
<evidence type="ECO:0000256" key="9">
    <source>
        <dbReference type="ARBA" id="ARBA00022741"/>
    </source>
</evidence>
<dbReference type="SFLD" id="SFLDG00002">
    <property type="entry name" value="C1.7:_P-type_atpase_like"/>
    <property type="match status" value="1"/>
</dbReference>
<dbReference type="SFLD" id="SFLDS00003">
    <property type="entry name" value="Haloacid_Dehalogenase"/>
    <property type="match status" value="1"/>
</dbReference>
<dbReference type="GO" id="GO:0140581">
    <property type="term" value="F:P-type monovalent copper transporter activity"/>
    <property type="evidence" value="ECO:0007669"/>
    <property type="project" value="UniProtKB-EC"/>
</dbReference>
<dbReference type="SFLD" id="SFLDF00027">
    <property type="entry name" value="p-type_atpase"/>
    <property type="match status" value="1"/>
</dbReference>
<evidence type="ECO:0000313" key="22">
    <source>
        <dbReference type="EMBL" id="OGD71752.1"/>
    </source>
</evidence>
<organism evidence="22 23">
    <name type="scientific">Candidatus Collierbacteria bacterium RIFCSPHIGHO2_02_FULL_49_10</name>
    <dbReference type="NCBI Taxonomy" id="1817723"/>
    <lineage>
        <taxon>Bacteria</taxon>
        <taxon>Candidatus Collieribacteriota</taxon>
    </lineage>
</organism>
<keyword evidence="11 19" id="KW-0067">ATP-binding</keyword>
<evidence type="ECO:0000256" key="17">
    <source>
        <dbReference type="ARBA" id="ARBA00023136"/>
    </source>
</evidence>
<proteinExistence type="inferred from homology"/>
<dbReference type="GO" id="GO:0005524">
    <property type="term" value="F:ATP binding"/>
    <property type="evidence" value="ECO:0007669"/>
    <property type="project" value="UniProtKB-UniRule"/>
</dbReference>
<evidence type="ECO:0000256" key="18">
    <source>
        <dbReference type="ARBA" id="ARBA00049289"/>
    </source>
</evidence>
<feature type="transmembrane region" description="Helical" evidence="19">
    <location>
        <begin position="484"/>
        <end position="506"/>
    </location>
</feature>
<dbReference type="InterPro" id="IPR006121">
    <property type="entry name" value="HMA_dom"/>
</dbReference>
<evidence type="ECO:0000256" key="7">
    <source>
        <dbReference type="ARBA" id="ARBA00022692"/>
    </source>
</evidence>
<keyword evidence="15" id="KW-0186">Copper</keyword>
<dbReference type="EMBL" id="MFAH01000017">
    <property type="protein sequence ID" value="OGD71752.1"/>
    <property type="molecule type" value="Genomic_DNA"/>
</dbReference>
<dbReference type="PANTHER" id="PTHR43520">
    <property type="entry name" value="ATP7, ISOFORM B"/>
    <property type="match status" value="1"/>
</dbReference>
<dbReference type="InterPro" id="IPR036163">
    <property type="entry name" value="HMA_dom_sf"/>
</dbReference>
<comment type="caution">
    <text evidence="22">The sequence shown here is derived from an EMBL/GenBank/DDBJ whole genome shotgun (WGS) entry which is preliminary data.</text>
</comment>
<evidence type="ECO:0000256" key="10">
    <source>
        <dbReference type="ARBA" id="ARBA00022796"/>
    </source>
</evidence>
<feature type="transmembrane region" description="Helical" evidence="19">
    <location>
        <begin position="294"/>
        <end position="312"/>
    </location>
</feature>
<dbReference type="InterPro" id="IPR044492">
    <property type="entry name" value="P_typ_ATPase_HD_dom"/>
</dbReference>
<name>A0A1F5EWI7_9BACT</name>
<keyword evidence="7 19" id="KW-0812">Transmembrane</keyword>
<evidence type="ECO:0000256" key="4">
    <source>
        <dbReference type="ARBA" id="ARBA00022448"/>
    </source>
</evidence>
<evidence type="ECO:0000256" key="15">
    <source>
        <dbReference type="ARBA" id="ARBA00023008"/>
    </source>
</evidence>
<keyword evidence="17 19" id="KW-0472">Membrane</keyword>
<evidence type="ECO:0000259" key="21">
    <source>
        <dbReference type="PROSITE" id="PS50846"/>
    </source>
</evidence>
<keyword evidence="9 19" id="KW-0547">Nucleotide-binding</keyword>
<dbReference type="PROSITE" id="PS00154">
    <property type="entry name" value="ATPASE_E1_E2"/>
    <property type="match status" value="1"/>
</dbReference>
<dbReference type="SUPFAM" id="SSF81665">
    <property type="entry name" value="Calcium ATPase, transmembrane domain M"/>
    <property type="match status" value="1"/>
</dbReference>
<dbReference type="Pfam" id="PF00122">
    <property type="entry name" value="E1-E2_ATPase"/>
    <property type="match status" value="1"/>
</dbReference>
<dbReference type="Gene3D" id="3.40.50.1000">
    <property type="entry name" value="HAD superfamily/HAD-like"/>
    <property type="match status" value="1"/>
</dbReference>
<dbReference type="GO" id="GO:0005886">
    <property type="term" value="C:plasma membrane"/>
    <property type="evidence" value="ECO:0007669"/>
    <property type="project" value="UniProtKB-SubCell"/>
</dbReference>
<evidence type="ECO:0000256" key="3">
    <source>
        <dbReference type="ARBA" id="ARBA00012517"/>
    </source>
</evidence>
<keyword evidence="6" id="KW-0597">Phosphoprotein</keyword>
<evidence type="ECO:0000256" key="8">
    <source>
        <dbReference type="ARBA" id="ARBA00022723"/>
    </source>
</evidence>
<dbReference type="PRINTS" id="PR00943">
    <property type="entry name" value="CUATPASE"/>
</dbReference>
<feature type="transmembrane region" description="Helical" evidence="19">
    <location>
        <begin position="226"/>
        <end position="248"/>
    </location>
</feature>
<feature type="transmembrane region" description="Helical" evidence="19">
    <location>
        <begin position="254"/>
        <end position="273"/>
    </location>
</feature>
<feature type="transmembrane region" description="Helical" evidence="19">
    <location>
        <begin position="887"/>
        <end position="904"/>
    </location>
</feature>
<evidence type="ECO:0000256" key="14">
    <source>
        <dbReference type="ARBA" id="ARBA00022989"/>
    </source>
</evidence>
<dbReference type="NCBIfam" id="TIGR01525">
    <property type="entry name" value="ATPase-IB_hvy"/>
    <property type="match status" value="1"/>
</dbReference>
<keyword evidence="4" id="KW-0813">Transport</keyword>
<dbReference type="FunFam" id="3.30.70.100:FF:000005">
    <property type="entry name" value="Copper-exporting P-type ATPase A"/>
    <property type="match status" value="1"/>
</dbReference>
<dbReference type="InterPro" id="IPR017969">
    <property type="entry name" value="Heavy-metal-associated_CS"/>
</dbReference>
<keyword evidence="12" id="KW-0460">Magnesium</keyword>
<dbReference type="AlphaFoldDB" id="A0A1F5EWI7"/>
<evidence type="ECO:0000256" key="11">
    <source>
        <dbReference type="ARBA" id="ARBA00022840"/>
    </source>
</evidence>
<evidence type="ECO:0000256" key="19">
    <source>
        <dbReference type="RuleBase" id="RU362081"/>
    </source>
</evidence>
<keyword evidence="16" id="KW-0406">Ion transport</keyword>
<dbReference type="InterPro" id="IPR059000">
    <property type="entry name" value="ATPase_P-type_domA"/>
</dbReference>
<dbReference type="InterPro" id="IPR027256">
    <property type="entry name" value="P-typ_ATPase_IB"/>
</dbReference>
<protein>
    <recommendedName>
        <fullName evidence="3">P-type Cu(+) transporter</fullName>
        <ecNumber evidence="3">7.2.2.8</ecNumber>
    </recommendedName>
</protein>
<keyword evidence="13" id="KW-1278">Translocase</keyword>
<dbReference type="PROSITE" id="PS01229">
    <property type="entry name" value="COF_2"/>
    <property type="match status" value="1"/>
</dbReference>
<evidence type="ECO:0000256" key="13">
    <source>
        <dbReference type="ARBA" id="ARBA00022967"/>
    </source>
</evidence>
<dbReference type="Pfam" id="PF00403">
    <property type="entry name" value="HMA"/>
    <property type="match status" value="2"/>
</dbReference>
<dbReference type="PANTHER" id="PTHR43520:SF8">
    <property type="entry name" value="P-TYPE CU(+) TRANSPORTER"/>
    <property type="match status" value="1"/>
</dbReference>
<dbReference type="InterPro" id="IPR008250">
    <property type="entry name" value="ATPase_P-typ_transduc_dom_A_sf"/>
</dbReference>
<evidence type="ECO:0000256" key="5">
    <source>
        <dbReference type="ARBA" id="ARBA00022475"/>
    </source>
</evidence>
<dbReference type="InterPro" id="IPR023298">
    <property type="entry name" value="ATPase_P-typ_TM_dom_sf"/>
</dbReference>
<dbReference type="NCBIfam" id="TIGR01511">
    <property type="entry name" value="ATPase-IB1_Cu"/>
    <property type="match status" value="1"/>
</dbReference>
<reference evidence="22 23" key="1">
    <citation type="journal article" date="2016" name="Nat. Commun.">
        <title>Thousands of microbial genomes shed light on interconnected biogeochemical processes in an aquifer system.</title>
        <authorList>
            <person name="Anantharaman K."/>
            <person name="Brown C.T."/>
            <person name="Hug L.A."/>
            <person name="Sharon I."/>
            <person name="Castelle C.J."/>
            <person name="Probst A.J."/>
            <person name="Thomas B.C."/>
            <person name="Singh A."/>
            <person name="Wilkins M.J."/>
            <person name="Karaoz U."/>
            <person name="Brodie E.L."/>
            <person name="Williams K.H."/>
            <person name="Hubbard S.S."/>
            <person name="Banfield J.F."/>
        </authorList>
    </citation>
    <scope>NUCLEOTIDE SEQUENCE [LARGE SCALE GENOMIC DNA]</scope>
</reference>
<keyword evidence="14 19" id="KW-1133">Transmembrane helix</keyword>
<dbReference type="SUPFAM" id="SSF81653">
    <property type="entry name" value="Calcium ATPase, transduction domain A"/>
    <property type="match status" value="1"/>
</dbReference>
<dbReference type="Pfam" id="PF00702">
    <property type="entry name" value="Hydrolase"/>
    <property type="match status" value="1"/>
</dbReference>
<feature type="transmembrane region" description="Helical" evidence="19">
    <location>
        <begin position="512"/>
        <end position="533"/>
    </location>
</feature>
<dbReference type="PROSITE" id="PS01047">
    <property type="entry name" value="HMA_1"/>
    <property type="match status" value="2"/>
</dbReference>
<dbReference type="CDD" id="cd02094">
    <property type="entry name" value="P-type_ATPase_Cu-like"/>
    <property type="match status" value="1"/>
</dbReference>
<dbReference type="PRINTS" id="PR00119">
    <property type="entry name" value="CATATPASE"/>
</dbReference>
<feature type="domain" description="HMA" evidence="21">
    <location>
        <begin position="135"/>
        <end position="201"/>
    </location>
</feature>
<keyword evidence="10" id="KW-0187">Copper transport</keyword>
<comment type="similarity">
    <text evidence="2 19">Belongs to the cation transport ATPase (P-type) (TC 3.A.3) family. Type IB subfamily.</text>
</comment>
<dbReference type="FunFam" id="3.40.50.1000:FF:000144">
    <property type="entry name" value="copper-transporting ATPase 1 isoform X2"/>
    <property type="match status" value="1"/>
</dbReference>
<evidence type="ECO:0000256" key="12">
    <source>
        <dbReference type="ARBA" id="ARBA00022842"/>
    </source>
</evidence>
<feature type="transmembrane region" description="Helical" evidence="19">
    <location>
        <begin position="828"/>
        <end position="851"/>
    </location>
</feature>
<dbReference type="Gene3D" id="2.70.150.10">
    <property type="entry name" value="Calcium-transporting ATPase, cytoplasmic transduction domain A"/>
    <property type="match status" value="1"/>
</dbReference>
<dbReference type="GO" id="GO:0005507">
    <property type="term" value="F:copper ion binding"/>
    <property type="evidence" value="ECO:0007669"/>
    <property type="project" value="TreeGrafter"/>
</dbReference>
<dbReference type="Gene3D" id="3.40.1110.10">
    <property type="entry name" value="Calcium-transporting ATPase, cytoplasmic domain N"/>
    <property type="match status" value="1"/>
</dbReference>
<dbReference type="InterPro" id="IPR018303">
    <property type="entry name" value="ATPase_P-typ_P_site"/>
</dbReference>
<comment type="catalytic activity">
    <reaction evidence="18">
        <text>Cu(+)(in) + ATP + H2O = Cu(+)(out) + ADP + phosphate + H(+)</text>
        <dbReference type="Rhea" id="RHEA:25792"/>
        <dbReference type="ChEBI" id="CHEBI:15377"/>
        <dbReference type="ChEBI" id="CHEBI:15378"/>
        <dbReference type="ChEBI" id="CHEBI:30616"/>
        <dbReference type="ChEBI" id="CHEBI:43474"/>
        <dbReference type="ChEBI" id="CHEBI:49552"/>
        <dbReference type="ChEBI" id="CHEBI:456216"/>
        <dbReference type="EC" id="7.2.2.8"/>
    </reaction>
</comment>
<evidence type="ECO:0000256" key="1">
    <source>
        <dbReference type="ARBA" id="ARBA00004651"/>
    </source>
</evidence>
<dbReference type="InterPro" id="IPR023299">
    <property type="entry name" value="ATPase_P-typ_cyto_dom_N"/>
</dbReference>
<dbReference type="InterPro" id="IPR001757">
    <property type="entry name" value="P_typ_ATPase"/>
</dbReference>
<dbReference type="SUPFAM" id="SSF56784">
    <property type="entry name" value="HAD-like"/>
    <property type="match status" value="1"/>
</dbReference>
<dbReference type="InterPro" id="IPR023214">
    <property type="entry name" value="HAD_sf"/>
</dbReference>
<keyword evidence="5 19" id="KW-1003">Cell membrane</keyword>
<evidence type="ECO:0000256" key="2">
    <source>
        <dbReference type="ARBA" id="ARBA00006024"/>
    </source>
</evidence>
<evidence type="ECO:0000256" key="6">
    <source>
        <dbReference type="ARBA" id="ARBA00022553"/>
    </source>
</evidence>
<feature type="transmembrane region" description="Helical" evidence="19">
    <location>
        <begin position="857"/>
        <end position="875"/>
    </location>
</feature>
<sequence length="1039" mass="112507">MKRMDRKIDFQVKGMHCQSCETLIKDELSDLGKVKDVVISHKTGKGSLVVTGKKITDEKIIEAIKAAGYSASIGEETQASFRFPPEVEIEGKIDKNENGQFIIKGKLRFGSSEDKDVQSSLEIVPGQEILGNKSERVNLVISGMHCSSCASIIERQLKKVPGVTEARVNFAAEKASIILDSSQSPVERLIEAVEKAGYKGSPESAEGGQSQSERQQADIKHQWNKFIVSFVLSAPMIYFMLFDFFSFIPGARLLLPFVGVISLILSTPVQFIIGNSFYKGMISALKMRTFNMDSLIAIGTSVAYFYSLVNFIRYFALTDSLVGLNGAKIPELYFETAAFLITFVILGKFLEAKAKGRTSEAIKKLMGLAAKTARVVRDGQTIDILADQVVKDDIVVVRPGEKIPVDGVILKGSSAVDESMITGESLPVEKHVDDSVIGGTINKVGSFEFKATRIGAETTLAQIIRLVEDAQGSKAPIQAVADKISAWFVPAVIGVAILTFVVWYFFLGATLSFALMAFTAVIVIACPCALGLATPTAIMVGTGAGAEHGILIKGGEPLEGASRVNTIIFDKTGTITKGKPEVTDVEDFGEIDEDDVLAISASLEKQSEHPLAEAIYSYAQEEGVVLKDVEKFAAIPGHGVKGIIKKVEYYFGNRKLIGQTLGLNIDKYERKISRLEEQGKTAMILATKKNVLGIIGVADTVKETSREAVEMLKKMGLAVWMITGDNARTAKAIASQVGIENVLAEVLPQDKANEVKKLQDAGKRVAMVGDGINDAPALAQANLGIAMGSGTDVAMEAGGIVIIKNDLRDVVNAIELSKTTVQKIQQNMFFALFYNVIGIPVAARVFSFIGLVLKPELAGLAMALSSVSVVSNSLLLRRYRPGKKNYISMFAPVIMMVAFTFLFVEFARFSSTMAAGSQTESQAEPVVKGDKNIVKVNSEDGVIKQFYLVGNDLPKELVGKLPPDGFSPVYIGGKKYLPVYIGYYEAEAMKKEKLFVKEGDIISDFFGNDVIVSGVLAKTNSVLDNYSFVKDGFVVKQMN</sequence>
<dbReference type="GO" id="GO:0016887">
    <property type="term" value="F:ATP hydrolysis activity"/>
    <property type="evidence" value="ECO:0007669"/>
    <property type="project" value="InterPro"/>
</dbReference>